<feature type="transmembrane region" description="Helical" evidence="5">
    <location>
        <begin position="32"/>
        <end position="53"/>
    </location>
</feature>
<dbReference type="SUPFAM" id="SSF103473">
    <property type="entry name" value="MFS general substrate transporter"/>
    <property type="match status" value="1"/>
</dbReference>
<feature type="transmembrane region" description="Helical" evidence="5">
    <location>
        <begin position="65"/>
        <end position="84"/>
    </location>
</feature>
<comment type="subcellular location">
    <subcellularLocation>
        <location evidence="1">Cell membrane</location>
        <topology evidence="1">Multi-pass membrane protein</topology>
    </subcellularLocation>
</comment>
<feature type="domain" description="Major facilitator superfamily (MFS) profile" evidence="6">
    <location>
        <begin position="203"/>
        <end position="381"/>
    </location>
</feature>
<feature type="transmembrane region" description="Helical" evidence="5">
    <location>
        <begin position="237"/>
        <end position="257"/>
    </location>
</feature>
<keyword evidence="2 5" id="KW-0812">Transmembrane</keyword>
<feature type="transmembrane region" description="Helical" evidence="5">
    <location>
        <begin position="204"/>
        <end position="225"/>
    </location>
</feature>
<accession>A0AAD0E5K2</accession>
<dbReference type="GO" id="GO:0005886">
    <property type="term" value="C:plasma membrane"/>
    <property type="evidence" value="ECO:0007669"/>
    <property type="project" value="UniProtKB-SubCell"/>
</dbReference>
<dbReference type="InterPro" id="IPR011701">
    <property type="entry name" value="MFS"/>
</dbReference>
<protein>
    <submittedName>
        <fullName evidence="7">Major facilitator superfamily protein</fullName>
    </submittedName>
</protein>
<evidence type="ECO:0000256" key="5">
    <source>
        <dbReference type="SAM" id="Phobius"/>
    </source>
</evidence>
<dbReference type="GeneID" id="300657873"/>
<evidence type="ECO:0000313" key="7">
    <source>
        <dbReference type="EMBL" id="ASY12619.1"/>
    </source>
</evidence>
<keyword evidence="3 5" id="KW-1133">Transmembrane helix</keyword>
<reference evidence="7 8" key="1">
    <citation type="submission" date="2016-07" db="EMBL/GenBank/DDBJ databases">
        <title>High microdiversification within the ubiquitous acI lineage of Actinobacteria.</title>
        <authorList>
            <person name="Neuenschwander S.M."/>
            <person name="Salcher M."/>
            <person name="Ghai R."/>
            <person name="Pernthaler J."/>
        </authorList>
    </citation>
    <scope>NUCLEOTIDE SEQUENCE [LARGE SCALE GENOMIC DNA]</scope>
    <source>
        <strain evidence="7">MMS-21-155</strain>
    </source>
</reference>
<sequence>MRIASAGFIARMPIAMDTIAIILFVHSVDKRYSIAGALTGVAALTTVISIPLWAKAADHFGQRRVLLTAVPIRVSAFITFILLVKNGAPIWSWFLTIFLAESASLSVGSMTRRRWMHMIDKKDSHLLSTSYVFESFLDEMIYIIGPVITTAVATAIAPMAGIILGIIFLLIGAPLIAFHRNSDPGIHPRESGIKAKSVMRNRKLQAIAIPLTIAGGSFSAINISVVAFADERGMKSAAGLLLGVWALGGAVSAIINGAIRWKISHGARYLGYIIGMTTIAFSFPFINNFYLLGVALFLQGMCIAPLLPNGLSLITGSVPESQMTQAISLATAGIPLTGALSSFIAGQLIDNSGARAGLWLPFFFLVLSCSATIPYLRSYKD</sequence>
<dbReference type="PROSITE" id="PS50850">
    <property type="entry name" value="MFS"/>
    <property type="match status" value="1"/>
</dbReference>
<evidence type="ECO:0000256" key="3">
    <source>
        <dbReference type="ARBA" id="ARBA00022989"/>
    </source>
</evidence>
<feature type="transmembrane region" description="Helical" evidence="5">
    <location>
        <begin position="292"/>
        <end position="314"/>
    </location>
</feature>
<dbReference type="PANTHER" id="PTHR23542">
    <property type="match status" value="1"/>
</dbReference>
<evidence type="ECO:0000259" key="6">
    <source>
        <dbReference type="PROSITE" id="PS50850"/>
    </source>
</evidence>
<dbReference type="InterPro" id="IPR036259">
    <property type="entry name" value="MFS_trans_sf"/>
</dbReference>
<feature type="transmembrane region" description="Helical" evidence="5">
    <location>
        <begin position="131"/>
        <end position="149"/>
    </location>
</feature>
<proteinExistence type="predicted"/>
<evidence type="ECO:0000256" key="1">
    <source>
        <dbReference type="ARBA" id="ARBA00004651"/>
    </source>
</evidence>
<keyword evidence="4 5" id="KW-0472">Membrane</keyword>
<feature type="transmembrane region" description="Helical" evidence="5">
    <location>
        <begin position="90"/>
        <end position="110"/>
    </location>
</feature>
<dbReference type="Proteomes" id="UP000217216">
    <property type="component" value="Chromosome"/>
</dbReference>
<name>A0AAD0E5K2_9ACTN</name>
<feature type="transmembrane region" description="Helical" evidence="5">
    <location>
        <begin position="7"/>
        <end position="26"/>
    </location>
</feature>
<feature type="transmembrane region" description="Helical" evidence="5">
    <location>
        <begin position="326"/>
        <end position="346"/>
    </location>
</feature>
<evidence type="ECO:0000256" key="4">
    <source>
        <dbReference type="ARBA" id="ARBA00023136"/>
    </source>
</evidence>
<dbReference type="InterPro" id="IPR020846">
    <property type="entry name" value="MFS_dom"/>
</dbReference>
<organism evidence="7 8">
    <name type="scientific">Candidatus Planktophila dulcis</name>
    <dbReference type="NCBI Taxonomy" id="1884914"/>
    <lineage>
        <taxon>Bacteria</taxon>
        <taxon>Bacillati</taxon>
        <taxon>Actinomycetota</taxon>
        <taxon>Actinomycetes</taxon>
        <taxon>Candidatus Nanopelagicales</taxon>
        <taxon>Candidatus Nanopelagicaceae</taxon>
        <taxon>Candidatus Planktophila</taxon>
    </lineage>
</organism>
<evidence type="ECO:0000256" key="2">
    <source>
        <dbReference type="ARBA" id="ARBA00022692"/>
    </source>
</evidence>
<dbReference type="KEGG" id="plak:A1s21155_06785"/>
<gene>
    <name evidence="7" type="ORF">A1s21155_06785</name>
</gene>
<dbReference type="EMBL" id="CP016770">
    <property type="protein sequence ID" value="ASY12619.1"/>
    <property type="molecule type" value="Genomic_DNA"/>
</dbReference>
<keyword evidence="8" id="KW-1185">Reference proteome</keyword>
<dbReference type="Gene3D" id="1.20.1250.20">
    <property type="entry name" value="MFS general substrate transporter like domains"/>
    <property type="match status" value="2"/>
</dbReference>
<dbReference type="Pfam" id="PF07690">
    <property type="entry name" value="MFS_1"/>
    <property type="match status" value="2"/>
</dbReference>
<dbReference type="RefSeq" id="WP_095696530.1">
    <property type="nucleotide sequence ID" value="NZ_CP016770.1"/>
</dbReference>
<dbReference type="AlphaFoldDB" id="A0AAD0E5K2"/>
<dbReference type="PANTHER" id="PTHR23542:SF1">
    <property type="entry name" value="MAJOR FACILITATOR SUPERFAMILY (MFS) PROFILE DOMAIN-CONTAINING PROTEIN"/>
    <property type="match status" value="1"/>
</dbReference>
<feature type="transmembrane region" description="Helical" evidence="5">
    <location>
        <begin position="269"/>
        <end position="286"/>
    </location>
</feature>
<evidence type="ECO:0000313" key="8">
    <source>
        <dbReference type="Proteomes" id="UP000217216"/>
    </source>
</evidence>
<dbReference type="GO" id="GO:0022857">
    <property type="term" value="F:transmembrane transporter activity"/>
    <property type="evidence" value="ECO:0007669"/>
    <property type="project" value="InterPro"/>
</dbReference>
<feature type="transmembrane region" description="Helical" evidence="5">
    <location>
        <begin position="358"/>
        <end position="376"/>
    </location>
</feature>
<feature type="transmembrane region" description="Helical" evidence="5">
    <location>
        <begin position="155"/>
        <end position="178"/>
    </location>
</feature>